<organism evidence="1 2">
    <name type="scientific">Xylaria curta</name>
    <dbReference type="NCBI Taxonomy" id="42375"/>
    <lineage>
        <taxon>Eukaryota</taxon>
        <taxon>Fungi</taxon>
        <taxon>Dikarya</taxon>
        <taxon>Ascomycota</taxon>
        <taxon>Pezizomycotina</taxon>
        <taxon>Sordariomycetes</taxon>
        <taxon>Xylariomycetidae</taxon>
        <taxon>Xylariales</taxon>
        <taxon>Xylariaceae</taxon>
        <taxon>Xylaria</taxon>
    </lineage>
</organism>
<proteinExistence type="predicted"/>
<keyword evidence="2" id="KW-1185">Reference proteome</keyword>
<dbReference type="EMBL" id="JAPDGR010000656">
    <property type="protein sequence ID" value="KAJ2988383.1"/>
    <property type="molecule type" value="Genomic_DNA"/>
</dbReference>
<gene>
    <name evidence="1" type="ORF">NUW58_g4008</name>
</gene>
<accession>A0ACC1P995</accession>
<dbReference type="Proteomes" id="UP001143856">
    <property type="component" value="Unassembled WGS sequence"/>
</dbReference>
<name>A0ACC1P995_9PEZI</name>
<reference evidence="1" key="1">
    <citation type="submission" date="2022-10" db="EMBL/GenBank/DDBJ databases">
        <title>Genome Sequence of Xylaria curta.</title>
        <authorList>
            <person name="Buettner E."/>
        </authorList>
    </citation>
    <scope>NUCLEOTIDE SEQUENCE</scope>
    <source>
        <strain evidence="1">Babe10</strain>
    </source>
</reference>
<evidence type="ECO:0000313" key="1">
    <source>
        <dbReference type="EMBL" id="KAJ2988383.1"/>
    </source>
</evidence>
<evidence type="ECO:0000313" key="2">
    <source>
        <dbReference type="Proteomes" id="UP001143856"/>
    </source>
</evidence>
<sequence length="230" mass="25557">MSATPIFRVRGLAEGFEDGQFLLDSFDASLAQLAEIGSGGQWGSKPLSERPGLENRIKIFEQARRYQTTGEGDPILIFIVEAEIPQSAVDELPASVYVRTNDAGAKLVVVGSVMLSEGIYPHYMGPHLDKKAIGKELDGTRDYIYLEALITDYRTRGWRKGAGAALIEHAQRFCRERGKLILYLDAYSGNDRKLVRYYEQQGFSVVDDFENPVADGSKWPGAFLRMNVAA</sequence>
<comment type="caution">
    <text evidence="1">The sequence shown here is derived from an EMBL/GenBank/DDBJ whole genome shotgun (WGS) entry which is preliminary data.</text>
</comment>
<protein>
    <submittedName>
        <fullName evidence="1">Uncharacterized protein</fullName>
    </submittedName>
</protein>